<sequence>MSYKVKFTKGAKKQLRKLPLDVQERIQARVNDLKIEPRPDGVKKLKGQKNSYRIRIGDYRIVYEIEDDVLKVTVVKVKHRSEVYKDDG</sequence>
<dbReference type="PANTHER" id="PTHR38813:SF1">
    <property type="entry name" value="TOXIN RELE1-RELATED"/>
    <property type="match status" value="1"/>
</dbReference>
<dbReference type="SUPFAM" id="SSF143011">
    <property type="entry name" value="RelE-like"/>
    <property type="match status" value="1"/>
</dbReference>
<dbReference type="Gene3D" id="3.30.2310.20">
    <property type="entry name" value="RelE-like"/>
    <property type="match status" value="1"/>
</dbReference>
<dbReference type="STRING" id="1479485.DA73_0204805"/>
<evidence type="ECO:0000313" key="3">
    <source>
        <dbReference type="EMBL" id="KIE12812.1"/>
    </source>
</evidence>
<evidence type="ECO:0000313" key="4">
    <source>
        <dbReference type="Proteomes" id="UP000029738"/>
    </source>
</evidence>
<reference evidence="2" key="2">
    <citation type="submission" date="2019-11" db="EMBL/GenBank/DDBJ databases">
        <title>Improved Assembly of Tolypothrix boutellei genome.</title>
        <authorList>
            <person name="Sarangi A.N."/>
            <person name="Mukherjee M."/>
            <person name="Ghosh S."/>
            <person name="Singh D."/>
            <person name="Das A."/>
            <person name="Kant S."/>
            <person name="Prusty A."/>
            <person name="Tripathy S."/>
        </authorList>
    </citation>
    <scope>NUCLEOTIDE SEQUENCE</scope>
    <source>
        <strain evidence="2">VB521301</strain>
    </source>
</reference>
<dbReference type="InterPro" id="IPR035093">
    <property type="entry name" value="RelE/ParE_toxin_dom_sf"/>
</dbReference>
<evidence type="ECO:0000256" key="1">
    <source>
        <dbReference type="ARBA" id="ARBA00022649"/>
    </source>
</evidence>
<proteinExistence type="predicted"/>
<accession>A0A0C1NDE2</accession>
<dbReference type="EMBL" id="JHEG02000019">
    <property type="protein sequence ID" value="KIE12812.1"/>
    <property type="molecule type" value="Genomic_DNA"/>
</dbReference>
<gene>
    <name evidence="3" type="ORF">DA73_0204805</name>
    <name evidence="2" type="ORF">DA73_0400024425</name>
</gene>
<dbReference type="EMBL" id="JHEG04000001">
    <property type="protein sequence ID" value="KAF3888285.1"/>
    <property type="molecule type" value="Genomic_DNA"/>
</dbReference>
<keyword evidence="4" id="KW-1185">Reference proteome</keyword>
<dbReference type="Proteomes" id="UP000029738">
    <property type="component" value="Unassembled WGS sequence"/>
</dbReference>
<dbReference type="OrthoDB" id="9805098at2"/>
<comment type="caution">
    <text evidence="3">The sequence shown here is derived from an EMBL/GenBank/DDBJ whole genome shotgun (WGS) entry which is preliminary data.</text>
</comment>
<dbReference type="AlphaFoldDB" id="A0A0C1NDE2"/>
<name>A0A0C1NDE2_9CYAN</name>
<dbReference type="RefSeq" id="WP_038076768.1">
    <property type="nucleotide sequence ID" value="NZ_JHEG04000001.1"/>
</dbReference>
<dbReference type="NCBIfam" id="TIGR02385">
    <property type="entry name" value="RelE_StbE"/>
    <property type="match status" value="1"/>
</dbReference>
<evidence type="ECO:0000313" key="2">
    <source>
        <dbReference type="EMBL" id="KAF3888285.1"/>
    </source>
</evidence>
<dbReference type="InterPro" id="IPR007712">
    <property type="entry name" value="RelE/ParE_toxin"/>
</dbReference>
<organism evidence="3">
    <name type="scientific">Tolypothrix bouteillei VB521301</name>
    <dbReference type="NCBI Taxonomy" id="1479485"/>
    <lineage>
        <taxon>Bacteria</taxon>
        <taxon>Bacillati</taxon>
        <taxon>Cyanobacteriota</taxon>
        <taxon>Cyanophyceae</taxon>
        <taxon>Nostocales</taxon>
        <taxon>Tolypothrichaceae</taxon>
        <taxon>Tolypothrix</taxon>
    </lineage>
</organism>
<keyword evidence="1" id="KW-1277">Toxin-antitoxin system</keyword>
<dbReference type="Pfam" id="PF05016">
    <property type="entry name" value="ParE_toxin"/>
    <property type="match status" value="1"/>
</dbReference>
<dbReference type="InterPro" id="IPR052747">
    <property type="entry name" value="TA_system_RelE_toxin"/>
</dbReference>
<protein>
    <submittedName>
        <fullName evidence="3">RelE/StbE family addiction module toxin</fullName>
    </submittedName>
    <submittedName>
        <fullName evidence="2">Type II toxin-antitoxin system RelE/ParE family toxin</fullName>
    </submittedName>
</protein>
<reference evidence="3" key="1">
    <citation type="journal article" date="2015" name="Genome Announc.">
        <title>Draft Genome Sequence of Tolypothrix boutellei Strain VB521301.</title>
        <authorList>
            <person name="Chandrababunaidu M.M."/>
            <person name="Singh D."/>
            <person name="Sen D."/>
            <person name="Bhan S."/>
            <person name="Das S."/>
            <person name="Gupta A."/>
            <person name="Adhikary S.P."/>
            <person name="Tripathy S."/>
        </authorList>
    </citation>
    <scope>NUCLEOTIDE SEQUENCE</scope>
    <source>
        <strain evidence="3">VB521301</strain>
    </source>
</reference>
<dbReference type="PANTHER" id="PTHR38813">
    <property type="match status" value="1"/>
</dbReference>